<dbReference type="EMBL" id="JBHTAT010000006">
    <property type="protein sequence ID" value="MFC7257386.1"/>
    <property type="molecule type" value="Genomic_DNA"/>
</dbReference>
<sequence>MPECQNCGGHVTERYVRVFAPDGVDEPRVCPRCEDLTRDGDGTIRETRA</sequence>
<keyword evidence="4" id="KW-1185">Reference proteome</keyword>
<evidence type="ECO:0008006" key="5">
    <source>
        <dbReference type="Google" id="ProtNLM"/>
    </source>
</evidence>
<reference evidence="1" key="3">
    <citation type="submission" date="2024-09" db="EMBL/GenBank/DDBJ databases">
        <authorList>
            <person name="Sun Q."/>
        </authorList>
    </citation>
    <scope>NUCLEOTIDE SEQUENCE</scope>
    <source>
        <strain evidence="1">CGMCC 4.163</strain>
    </source>
</reference>
<accession>A0ABD6A434</accession>
<dbReference type="RefSeq" id="WP_379707114.1">
    <property type="nucleotide sequence ID" value="NZ_JBHTAT010000006.1"/>
</dbReference>
<dbReference type="AlphaFoldDB" id="A0ABD6A434"/>
<evidence type="ECO:0000313" key="4">
    <source>
        <dbReference type="Proteomes" id="UP001596434"/>
    </source>
</evidence>
<dbReference type="EMBL" id="JBHTAT010000006">
    <property type="protein sequence ID" value="MFC7257419.1"/>
    <property type="molecule type" value="Genomic_DNA"/>
</dbReference>
<evidence type="ECO:0000313" key="1">
    <source>
        <dbReference type="EMBL" id="MFC7257386.1"/>
    </source>
</evidence>
<reference evidence="1" key="1">
    <citation type="journal article" date="2014" name="Int. J. Syst. Evol. Microbiol.">
        <title>Complete genome sequence of Corynebacterium casei LMG S-19264T (=DSM 44701T), isolated from a smear-ripened cheese.</title>
        <authorList>
            <consortium name="US DOE Joint Genome Institute (JGI-PGF)"/>
            <person name="Walter F."/>
            <person name="Albersmeier A."/>
            <person name="Kalinowski J."/>
            <person name="Ruckert C."/>
        </authorList>
    </citation>
    <scope>NUCLEOTIDE SEQUENCE [LARGE SCALE GENOMIC DNA]</scope>
    <source>
        <strain evidence="1">CGMCC 4.163</strain>
    </source>
</reference>
<evidence type="ECO:0000313" key="3">
    <source>
        <dbReference type="EMBL" id="MFC7257450.1"/>
    </source>
</evidence>
<organism evidence="1 4">
    <name type="scientific">Haloplanus litoreus</name>
    <dbReference type="NCBI Taxonomy" id="767515"/>
    <lineage>
        <taxon>Archaea</taxon>
        <taxon>Methanobacteriati</taxon>
        <taxon>Methanobacteriota</taxon>
        <taxon>Stenosarchaea group</taxon>
        <taxon>Halobacteria</taxon>
        <taxon>Halobacteriales</taxon>
        <taxon>Haloferacaceae</taxon>
        <taxon>Haloplanus</taxon>
    </lineage>
</organism>
<protein>
    <recommendedName>
        <fullName evidence="5">Small CPxCG-related zinc finger protein</fullName>
    </recommendedName>
</protein>
<gene>
    <name evidence="1" type="ORF">ACFQKE_19240</name>
    <name evidence="2" type="ORF">ACFQKE_19405</name>
    <name evidence="3" type="ORF">ACFQKE_19560</name>
</gene>
<dbReference type="Pfam" id="PF24444">
    <property type="entry name" value="DUF7563"/>
    <property type="match status" value="1"/>
</dbReference>
<proteinExistence type="predicted"/>
<dbReference type="InterPro" id="IPR055985">
    <property type="entry name" value="DUF7563"/>
</dbReference>
<comment type="caution">
    <text evidence="1">The sequence shown here is derived from an EMBL/GenBank/DDBJ whole genome shotgun (WGS) entry which is preliminary data.</text>
</comment>
<dbReference type="Proteomes" id="UP001596434">
    <property type="component" value="Unassembled WGS sequence"/>
</dbReference>
<evidence type="ECO:0000313" key="2">
    <source>
        <dbReference type="EMBL" id="MFC7257419.1"/>
    </source>
</evidence>
<name>A0ABD6A434_9EURY</name>
<reference evidence="4" key="2">
    <citation type="journal article" date="2019" name="Int. J. Syst. Evol. Microbiol.">
        <title>The Global Catalogue of Microorganisms (GCM) 10K type strain sequencing project: providing services to taxonomists for standard genome sequencing and annotation.</title>
        <authorList>
            <consortium name="The Broad Institute Genomics Platform"/>
            <consortium name="The Broad Institute Genome Sequencing Center for Infectious Disease"/>
            <person name="Wu L."/>
            <person name="Ma J."/>
        </authorList>
    </citation>
    <scope>NUCLEOTIDE SEQUENCE [LARGE SCALE GENOMIC DNA]</scope>
    <source>
        <strain evidence="4">GX21</strain>
    </source>
</reference>
<dbReference type="EMBL" id="JBHTAT010000006">
    <property type="protein sequence ID" value="MFC7257450.1"/>
    <property type="molecule type" value="Genomic_DNA"/>
</dbReference>